<proteinExistence type="predicted"/>
<protein>
    <recommendedName>
        <fullName evidence="1">MADF domain-containing protein</fullName>
    </recommendedName>
</protein>
<keyword evidence="3" id="KW-1185">Reference proteome</keyword>
<dbReference type="Pfam" id="PF10545">
    <property type="entry name" value="MADF_DNA_bdg"/>
    <property type="match status" value="1"/>
</dbReference>
<accession>A0A834IG10</accession>
<dbReference type="GO" id="GO:0006357">
    <property type="term" value="P:regulation of transcription by RNA polymerase II"/>
    <property type="evidence" value="ECO:0007669"/>
    <property type="project" value="TreeGrafter"/>
</dbReference>
<evidence type="ECO:0000313" key="2">
    <source>
        <dbReference type="EMBL" id="KAF7273327.1"/>
    </source>
</evidence>
<name>A0A834IG10_RHYFE</name>
<feature type="domain" description="MADF" evidence="1">
    <location>
        <begin position="10"/>
        <end position="106"/>
    </location>
</feature>
<sequence>MEWSNCTVLQLIEAYRERPVLWNSTDFYYKDRNRKEDAWKELAEIFGTDSSKINYYCHSCKFKSPIIAKITLRAFFWNTVDMGINKRVGKKNFKENEIYFYICLGQWKKYKWQSTKSTN</sequence>
<dbReference type="AlphaFoldDB" id="A0A834IG10"/>
<organism evidence="2 3">
    <name type="scientific">Rhynchophorus ferrugineus</name>
    <name type="common">Red palm weevil</name>
    <name type="synonym">Curculio ferrugineus</name>
    <dbReference type="NCBI Taxonomy" id="354439"/>
    <lineage>
        <taxon>Eukaryota</taxon>
        <taxon>Metazoa</taxon>
        <taxon>Ecdysozoa</taxon>
        <taxon>Arthropoda</taxon>
        <taxon>Hexapoda</taxon>
        <taxon>Insecta</taxon>
        <taxon>Pterygota</taxon>
        <taxon>Neoptera</taxon>
        <taxon>Endopterygota</taxon>
        <taxon>Coleoptera</taxon>
        <taxon>Polyphaga</taxon>
        <taxon>Cucujiformia</taxon>
        <taxon>Curculionidae</taxon>
        <taxon>Dryophthorinae</taxon>
        <taxon>Rhynchophorus</taxon>
    </lineage>
</organism>
<reference evidence="2" key="1">
    <citation type="submission" date="2020-08" db="EMBL/GenBank/DDBJ databases">
        <title>Genome sequencing and assembly of the red palm weevil Rhynchophorus ferrugineus.</title>
        <authorList>
            <person name="Dias G.B."/>
            <person name="Bergman C.M."/>
            <person name="Manee M."/>
        </authorList>
    </citation>
    <scope>NUCLEOTIDE SEQUENCE</scope>
    <source>
        <strain evidence="2">AA-2017</strain>
        <tissue evidence="2">Whole larva</tissue>
    </source>
</reference>
<evidence type="ECO:0000313" key="3">
    <source>
        <dbReference type="Proteomes" id="UP000625711"/>
    </source>
</evidence>
<comment type="caution">
    <text evidence="2">The sequence shown here is derived from an EMBL/GenBank/DDBJ whole genome shotgun (WGS) entry which is preliminary data.</text>
</comment>
<dbReference type="Proteomes" id="UP000625711">
    <property type="component" value="Unassembled WGS sequence"/>
</dbReference>
<gene>
    <name evidence="2" type="ORF">GWI33_013962</name>
</gene>
<dbReference type="EMBL" id="JAACXV010013489">
    <property type="protein sequence ID" value="KAF7273327.1"/>
    <property type="molecule type" value="Genomic_DNA"/>
</dbReference>
<dbReference type="PANTHER" id="PTHR12243:SF69">
    <property type="entry name" value="SI:CH73-59F11.3"/>
    <property type="match status" value="1"/>
</dbReference>
<dbReference type="PANTHER" id="PTHR12243">
    <property type="entry name" value="MADF DOMAIN TRANSCRIPTION FACTOR"/>
    <property type="match status" value="1"/>
</dbReference>
<dbReference type="PROSITE" id="PS51029">
    <property type="entry name" value="MADF"/>
    <property type="match status" value="1"/>
</dbReference>
<dbReference type="GO" id="GO:0005634">
    <property type="term" value="C:nucleus"/>
    <property type="evidence" value="ECO:0007669"/>
    <property type="project" value="TreeGrafter"/>
</dbReference>
<dbReference type="InterPro" id="IPR039353">
    <property type="entry name" value="TF_Adf1"/>
</dbReference>
<evidence type="ECO:0000259" key="1">
    <source>
        <dbReference type="PROSITE" id="PS51029"/>
    </source>
</evidence>
<dbReference type="GO" id="GO:0005667">
    <property type="term" value="C:transcription regulator complex"/>
    <property type="evidence" value="ECO:0007669"/>
    <property type="project" value="TreeGrafter"/>
</dbReference>
<dbReference type="InterPro" id="IPR006578">
    <property type="entry name" value="MADF-dom"/>
</dbReference>
<dbReference type="OrthoDB" id="10051975at2759"/>